<dbReference type="PROSITE" id="PS50937">
    <property type="entry name" value="HTH_MERR_2"/>
    <property type="match status" value="1"/>
</dbReference>
<feature type="domain" description="HTH merR-type" evidence="1">
    <location>
        <begin position="5"/>
        <end position="52"/>
    </location>
</feature>
<organism evidence="4 5">
    <name type="scientific">Allochromatium tepidum</name>
    <dbReference type="NCBI Taxonomy" id="553982"/>
    <lineage>
        <taxon>Bacteria</taxon>
        <taxon>Pseudomonadati</taxon>
        <taxon>Pseudomonadota</taxon>
        <taxon>Gammaproteobacteria</taxon>
        <taxon>Chromatiales</taxon>
        <taxon>Chromatiaceae</taxon>
        <taxon>Allochromatium</taxon>
    </lineage>
</organism>
<dbReference type="InterPro" id="IPR036162">
    <property type="entry name" value="Resolvase-like_N_sf"/>
</dbReference>
<evidence type="ECO:0000313" key="4">
    <source>
        <dbReference type="EMBL" id="BCU08289.1"/>
    </source>
</evidence>
<dbReference type="PANTHER" id="PTHR36172">
    <property type="match status" value="1"/>
</dbReference>
<dbReference type="CDD" id="cd03769">
    <property type="entry name" value="SR_IS607_transposase_like"/>
    <property type="match status" value="1"/>
</dbReference>
<feature type="domain" description="Resolvase/invertase-type recombinase catalytic" evidence="2">
    <location>
        <begin position="58"/>
        <end position="202"/>
    </location>
</feature>
<dbReference type="Gene3D" id="3.40.50.1390">
    <property type="entry name" value="Resolvase, N-terminal catalytic domain"/>
    <property type="match status" value="1"/>
</dbReference>
<evidence type="ECO:0000259" key="2">
    <source>
        <dbReference type="PROSITE" id="PS51736"/>
    </source>
</evidence>
<dbReference type="RefSeq" id="WP_213378536.1">
    <property type="nucleotide sequence ID" value="NZ_AP024563.1"/>
</dbReference>
<gene>
    <name evidence="3" type="ORF">Atep_21070</name>
    <name evidence="4" type="ORF">Atep_29660</name>
</gene>
<evidence type="ECO:0000259" key="1">
    <source>
        <dbReference type="PROSITE" id="PS50937"/>
    </source>
</evidence>
<dbReference type="Gene3D" id="1.10.1660.10">
    <property type="match status" value="1"/>
</dbReference>
<dbReference type="Pfam" id="PF00376">
    <property type="entry name" value="MerR"/>
    <property type="match status" value="1"/>
</dbReference>
<evidence type="ECO:0000313" key="5">
    <source>
        <dbReference type="Proteomes" id="UP000680679"/>
    </source>
</evidence>
<dbReference type="InterPro" id="IPR006119">
    <property type="entry name" value="Resolv_N"/>
</dbReference>
<dbReference type="PANTHER" id="PTHR36172:SF1">
    <property type="entry name" value="RESOLVASE-RELATED"/>
    <property type="match status" value="1"/>
</dbReference>
<protein>
    <submittedName>
        <fullName evidence="4">IS607 family transposase ISTko2</fullName>
    </submittedName>
</protein>
<dbReference type="InterPro" id="IPR000551">
    <property type="entry name" value="MerR-type_HTH_dom"/>
</dbReference>
<dbReference type="NCBIfam" id="NF033518">
    <property type="entry name" value="transpos_IS607"/>
    <property type="match status" value="1"/>
</dbReference>
<name>A0ABM7QRK3_9GAMM</name>
<dbReference type="EMBL" id="AP024563">
    <property type="protein sequence ID" value="BCU07430.1"/>
    <property type="molecule type" value="Genomic_DNA"/>
</dbReference>
<dbReference type="PROSITE" id="PS51736">
    <property type="entry name" value="RECOMBINASES_3"/>
    <property type="match status" value="1"/>
</dbReference>
<dbReference type="EMBL" id="AP024563">
    <property type="protein sequence ID" value="BCU08289.1"/>
    <property type="molecule type" value="Genomic_DNA"/>
</dbReference>
<dbReference type="InterPro" id="IPR051491">
    <property type="entry name" value="Recombinase/Transposase-rel"/>
</dbReference>
<dbReference type="SMART" id="SM00857">
    <property type="entry name" value="Resolvase"/>
    <property type="match status" value="1"/>
</dbReference>
<accession>A0ABM7QRK3</accession>
<dbReference type="InterPro" id="IPR009061">
    <property type="entry name" value="DNA-bd_dom_put_sf"/>
</dbReference>
<reference evidence="4 5" key="1">
    <citation type="submission" date="2021-04" db="EMBL/GenBank/DDBJ databases">
        <title>Complete genome sequencing of Allochromatium tepidum strain NZ.</title>
        <authorList>
            <person name="Tsukatani Y."/>
            <person name="Mori H."/>
        </authorList>
    </citation>
    <scope>NUCLEOTIDE SEQUENCE [LARGE SCALE GENOMIC DNA]</scope>
    <source>
        <strain evidence="4 5">NZ</strain>
    </source>
</reference>
<dbReference type="Pfam" id="PF00239">
    <property type="entry name" value="Resolvase"/>
    <property type="match status" value="1"/>
</dbReference>
<dbReference type="InterPro" id="IPR048046">
    <property type="entry name" value="Transpos_IS607"/>
</dbReference>
<dbReference type="Proteomes" id="UP000680679">
    <property type="component" value="Chromosome"/>
</dbReference>
<proteinExistence type="predicted"/>
<dbReference type="SUPFAM" id="SSF53041">
    <property type="entry name" value="Resolvase-like"/>
    <property type="match status" value="1"/>
</dbReference>
<dbReference type="InterPro" id="IPR041718">
    <property type="entry name" value="IS607_transposase-like"/>
</dbReference>
<evidence type="ECO:0000313" key="3">
    <source>
        <dbReference type="EMBL" id="BCU07430.1"/>
    </source>
</evidence>
<dbReference type="SUPFAM" id="SSF46955">
    <property type="entry name" value="Putative DNA-binding domain"/>
    <property type="match status" value="1"/>
</dbReference>
<keyword evidence="5" id="KW-1185">Reference proteome</keyword>
<dbReference type="Gene3D" id="1.10.287.2170">
    <property type="match status" value="1"/>
</dbReference>
<sequence>MERRLVKIGEAASLIGSTPATLRKWEKTGELLPARKTKGGTRYYAVADLLALGDTDAPTVCYARASGHDRKADLDRQHEMLETYCAAKGWRTEVIRDLGSGMNYRKKGLQRLLEMILRRRMRRLVITHKDRLLRFGSELVFALCEIQGIEIVIIHKGDQPSFEEDLAQDVLEIITVFSARLYGSRSKKHRKLLHDLQASADMMAEDLGIYDAARPQD</sequence>